<dbReference type="Proteomes" id="UP000031512">
    <property type="component" value="Unassembled WGS sequence"/>
</dbReference>
<evidence type="ECO:0000313" key="4">
    <source>
        <dbReference type="Proteomes" id="UP000031512"/>
    </source>
</evidence>
<dbReference type="EMBL" id="ACOU01000007">
    <property type="protein sequence ID" value="EKX72143.1"/>
    <property type="molecule type" value="Genomic_DNA"/>
</dbReference>
<dbReference type="VEuPathDB" id="PiroplasmaDB:BEWA_046070"/>
<dbReference type="GeneID" id="15804059"/>
<organism evidence="3 4">
    <name type="scientific">Theileria equi strain WA</name>
    <dbReference type="NCBI Taxonomy" id="1537102"/>
    <lineage>
        <taxon>Eukaryota</taxon>
        <taxon>Sar</taxon>
        <taxon>Alveolata</taxon>
        <taxon>Apicomplexa</taxon>
        <taxon>Aconoidasida</taxon>
        <taxon>Piroplasmida</taxon>
        <taxon>Theileriidae</taxon>
        <taxon>Theileria</taxon>
    </lineage>
</organism>
<keyword evidence="4" id="KW-1185">Reference proteome</keyword>
<accession>L1LAE0</accession>
<comment type="caution">
    <text evidence="3">The sequence shown here is derived from an EMBL/GenBank/DDBJ whole genome shotgun (WGS) entry which is preliminary data.</text>
</comment>
<keyword evidence="2" id="KW-0732">Signal</keyword>
<reference evidence="3 4" key="1">
    <citation type="journal article" date="2012" name="BMC Genomics">
        <title>Comparative genomic analysis and phylogenetic position of Theileria equi.</title>
        <authorList>
            <person name="Kappmeyer L.S."/>
            <person name="Thiagarajan M."/>
            <person name="Herndon D.R."/>
            <person name="Ramsay J.D."/>
            <person name="Caler E."/>
            <person name="Djikeng A."/>
            <person name="Gillespie J.J."/>
            <person name="Lau A.O."/>
            <person name="Roalson E.H."/>
            <person name="Silva J.C."/>
            <person name="Silva M.G."/>
            <person name="Suarez C.E."/>
            <person name="Ueti M.W."/>
            <person name="Nene V.M."/>
            <person name="Mealey R.H."/>
            <person name="Knowles D.P."/>
            <person name="Brayton K.A."/>
        </authorList>
    </citation>
    <scope>NUCLEOTIDE SEQUENCE [LARGE SCALE GENOMIC DNA]</scope>
    <source>
        <strain evidence="3 4">WA</strain>
    </source>
</reference>
<feature type="compositionally biased region" description="Basic and acidic residues" evidence="1">
    <location>
        <begin position="26"/>
        <end position="38"/>
    </location>
</feature>
<feature type="region of interest" description="Disordered" evidence="1">
    <location>
        <begin position="21"/>
        <end position="111"/>
    </location>
</feature>
<name>L1LAE0_THEEQ</name>
<evidence type="ECO:0000256" key="1">
    <source>
        <dbReference type="SAM" id="MobiDB-lite"/>
    </source>
</evidence>
<dbReference type="AlphaFoldDB" id="L1LAE0"/>
<feature type="compositionally biased region" description="Polar residues" evidence="1">
    <location>
        <begin position="86"/>
        <end position="106"/>
    </location>
</feature>
<protein>
    <submittedName>
        <fullName evidence="3">Signal peptide containing protein</fullName>
    </submittedName>
</protein>
<dbReference type="KEGG" id="beq:BEWA_046070"/>
<evidence type="ECO:0000313" key="3">
    <source>
        <dbReference type="EMBL" id="EKX72143.1"/>
    </source>
</evidence>
<sequence>MKITTLILLFSCRLCSGVDPPVLSGKEADVKSGPKETGLRQSPLSSPSGGSHASRPGLNVQRNPPPRSGGLMETTTRGTLPGAKPTGTQTAVGRSTTKVTVNSRYNTHPDIEDIGEDLEEDLKHVKAYHENRQEAIKTTLEATTDATEPKEKQVHPEETGKFLMETWTIGFIHPQSLTSPKDQSPVMYTHSQDIERLYGPFQRKHFAIPVPCDFAAWISGFNQFPY</sequence>
<feature type="compositionally biased region" description="Polar residues" evidence="1">
    <location>
        <begin position="39"/>
        <end position="51"/>
    </location>
</feature>
<feature type="signal peptide" evidence="2">
    <location>
        <begin position="1"/>
        <end position="17"/>
    </location>
</feature>
<evidence type="ECO:0000256" key="2">
    <source>
        <dbReference type="SAM" id="SignalP"/>
    </source>
</evidence>
<proteinExistence type="predicted"/>
<gene>
    <name evidence="3" type="ORF">BEWA_046070</name>
</gene>
<feature type="chain" id="PRO_5003953064" evidence="2">
    <location>
        <begin position="18"/>
        <end position="226"/>
    </location>
</feature>
<dbReference type="RefSeq" id="XP_004831595.1">
    <property type="nucleotide sequence ID" value="XM_004831538.1"/>
</dbReference>